<dbReference type="PANTHER" id="PTHR42924:SF3">
    <property type="entry name" value="POLYMERASE_HISTIDINOL PHOSPHATASE N-TERMINAL DOMAIN-CONTAINING PROTEIN"/>
    <property type="match status" value="1"/>
</dbReference>
<reference evidence="3 4" key="1">
    <citation type="submission" date="2018-02" db="EMBL/GenBank/DDBJ databases">
        <title>Genome sequencing of Solimonas sp. HR-BB.</title>
        <authorList>
            <person name="Lee Y."/>
            <person name="Jeon C.O."/>
        </authorList>
    </citation>
    <scope>NUCLEOTIDE SEQUENCE [LARGE SCALE GENOMIC DNA]</scope>
    <source>
        <strain evidence="3 4">HR-BB</strain>
    </source>
</reference>
<dbReference type="RefSeq" id="WP_104230554.1">
    <property type="nucleotide sequence ID" value="NZ_PSNW01000006.1"/>
</dbReference>
<dbReference type="Gene3D" id="2.120.10.10">
    <property type="match status" value="1"/>
</dbReference>
<dbReference type="NCBIfam" id="NF038032">
    <property type="entry name" value="CehA_McbA_metalo"/>
    <property type="match status" value="1"/>
</dbReference>
<keyword evidence="4" id="KW-1185">Reference proteome</keyword>
<dbReference type="SUPFAM" id="SSF50939">
    <property type="entry name" value="Sialidases"/>
    <property type="match status" value="1"/>
</dbReference>
<dbReference type="EMBL" id="PSNW01000006">
    <property type="protein sequence ID" value="PPE73492.1"/>
    <property type="molecule type" value="Genomic_DNA"/>
</dbReference>
<sequence length="813" mass="87449">MKRTIYGLFLGLGLLLAGCSRSDPQGAAHPSEPPEPEQPPAAPAGLWLAGDMHVHDDHSSDGSLLRQLGDDKGPGNVSVSDQIAQAVRMGLEFLPLTDHRTYDQHYDPGWESADLLLVPGEEANGSPHSTVHGATDTIVQGAQPEGQPDFVPLQWSIWDAHSQGAVWVIAHPDDGVFDDGQPNARASAQGVDSIEAWNRASSPDTEIDYGENRWNAGFRFGVNGGSDNHFRELWLLAGPGQPITSVFAADRSERALLQALWGGRTRITESALAPELTLEADLQDDGIFEAIAGDEVFAPAGRKGKLRIGIRNALGTQVLLYRSPGRSAGPLQTFRPGLFDEQHTVEIEVGAEPAWYRLEARGAGIPAGINLAELLPGGLLPFLAEIPDTLRAATSPIFVSTAPVEAQPEIALPADAGGDDGALLALGAPGQFGGFPDLALSEGATHLVAELHEPAATRVVYRRRSGSRWSEPVSLAPDSASARFPRVAARGKDVWVAWQDEIAGQQPRRPAIRLRHSSDGGTTWQAAQTLRAVEGRAERPDLALDPQGRPLVAWQEIRAQQPFDIWAQWVGVDAEPRNLTREGKTVRAALLVDSRSARYPASVRPRVAVRGDGLMAVSWQDNRTDEDPLWTGETGRGEGTDPDNWQIQVATRPAGGDWGTALSVGADDRADRHPALAFDGAGRLVLAWDSKELRSSGVNTEVLAAISDADLKTFGAPAPIAAGPAMSQYPELGAAADGSLRAVWYDSRSADWRWRVMTARWVSGAWQDAKLLNSRGVNTWPATDGGAIVFASTRHAQRMQRDRTQQVFLLQSP</sequence>
<dbReference type="Proteomes" id="UP000238220">
    <property type="component" value="Unassembled WGS sequence"/>
</dbReference>
<organism evidence="3 4">
    <name type="scientific">Solimonas fluminis</name>
    <dbReference type="NCBI Taxonomy" id="2086571"/>
    <lineage>
        <taxon>Bacteria</taxon>
        <taxon>Pseudomonadati</taxon>
        <taxon>Pseudomonadota</taxon>
        <taxon>Gammaproteobacteria</taxon>
        <taxon>Nevskiales</taxon>
        <taxon>Nevskiaceae</taxon>
        <taxon>Solimonas</taxon>
    </lineage>
</organism>
<evidence type="ECO:0000313" key="3">
    <source>
        <dbReference type="EMBL" id="PPE73492.1"/>
    </source>
</evidence>
<dbReference type="InterPro" id="IPR036278">
    <property type="entry name" value="Sialidase_sf"/>
</dbReference>
<comment type="caution">
    <text evidence="3">The sequence shown here is derived from an EMBL/GenBank/DDBJ whole genome shotgun (WGS) entry which is preliminary data.</text>
</comment>
<dbReference type="Gene3D" id="3.20.20.140">
    <property type="entry name" value="Metal-dependent hydrolases"/>
    <property type="match status" value="1"/>
</dbReference>
<dbReference type="GO" id="GO:0035312">
    <property type="term" value="F:5'-3' DNA exonuclease activity"/>
    <property type="evidence" value="ECO:0007669"/>
    <property type="project" value="TreeGrafter"/>
</dbReference>
<dbReference type="OrthoDB" id="9764969at2"/>
<dbReference type="InterPro" id="IPR016195">
    <property type="entry name" value="Pol/histidinol_Pase-like"/>
</dbReference>
<evidence type="ECO:0000313" key="4">
    <source>
        <dbReference type="Proteomes" id="UP000238220"/>
    </source>
</evidence>
<evidence type="ECO:0000256" key="2">
    <source>
        <dbReference type="SAM" id="SignalP"/>
    </source>
</evidence>
<dbReference type="CDD" id="cd07432">
    <property type="entry name" value="PHP_HisPPase"/>
    <property type="match status" value="1"/>
</dbReference>
<dbReference type="AlphaFoldDB" id="A0A2S5TEY0"/>
<dbReference type="SUPFAM" id="SSF89550">
    <property type="entry name" value="PHP domain-like"/>
    <property type="match status" value="1"/>
</dbReference>
<feature type="chain" id="PRO_5015689949" description="Polymerase/histidinol phosphatase N-terminal domain-containing protein" evidence="2">
    <location>
        <begin position="23"/>
        <end position="813"/>
    </location>
</feature>
<gene>
    <name evidence="3" type="ORF">C3942_11840</name>
</gene>
<keyword evidence="2" id="KW-0732">Signal</keyword>
<feature type="signal peptide" evidence="2">
    <location>
        <begin position="1"/>
        <end position="22"/>
    </location>
</feature>
<feature type="region of interest" description="Disordered" evidence="1">
    <location>
        <begin position="57"/>
        <end position="77"/>
    </location>
</feature>
<feature type="region of interest" description="Disordered" evidence="1">
    <location>
        <begin position="624"/>
        <end position="644"/>
    </location>
</feature>
<proteinExistence type="predicted"/>
<name>A0A2S5TEY0_9GAMM</name>
<protein>
    <recommendedName>
        <fullName evidence="5">Polymerase/histidinol phosphatase N-terminal domain-containing protein</fullName>
    </recommendedName>
</protein>
<evidence type="ECO:0000256" key="1">
    <source>
        <dbReference type="SAM" id="MobiDB-lite"/>
    </source>
</evidence>
<feature type="region of interest" description="Disordered" evidence="1">
    <location>
        <begin position="22"/>
        <end position="45"/>
    </location>
</feature>
<dbReference type="InterPro" id="IPR052018">
    <property type="entry name" value="PHP_domain"/>
</dbReference>
<accession>A0A2S5TEY0</accession>
<evidence type="ECO:0008006" key="5">
    <source>
        <dbReference type="Google" id="ProtNLM"/>
    </source>
</evidence>
<dbReference type="PROSITE" id="PS51257">
    <property type="entry name" value="PROKAR_LIPOPROTEIN"/>
    <property type="match status" value="1"/>
</dbReference>
<dbReference type="GO" id="GO:0004534">
    <property type="term" value="F:5'-3' RNA exonuclease activity"/>
    <property type="evidence" value="ECO:0007669"/>
    <property type="project" value="TreeGrafter"/>
</dbReference>
<feature type="compositionally biased region" description="Pro residues" evidence="1">
    <location>
        <begin position="31"/>
        <end position="42"/>
    </location>
</feature>
<dbReference type="PANTHER" id="PTHR42924">
    <property type="entry name" value="EXONUCLEASE"/>
    <property type="match status" value="1"/>
</dbReference>